<dbReference type="CDD" id="cd08662">
    <property type="entry name" value="M13"/>
    <property type="match status" value="1"/>
</dbReference>
<keyword evidence="7" id="KW-0482">Metalloprotease</keyword>
<reference evidence="10 11" key="1">
    <citation type="submission" date="2023-11" db="EMBL/GenBank/DDBJ databases">
        <authorList>
            <person name="Cook R."/>
            <person name="Crisci M."/>
            <person name="Pye H."/>
            <person name="Adriaenssens E."/>
            <person name="Santini J."/>
        </authorList>
    </citation>
    <scope>NUCLEOTIDE SEQUENCE [LARGE SCALE GENOMIC DNA]</scope>
    <source>
        <strain evidence="10">Lak_Megaphage_RVC_AP3_GC26</strain>
    </source>
</reference>
<proteinExistence type="inferred from homology"/>
<keyword evidence="4" id="KW-0479">Metal-binding</keyword>
<dbReference type="PANTHER" id="PTHR11733:SF167">
    <property type="entry name" value="FI17812P1-RELATED"/>
    <property type="match status" value="1"/>
</dbReference>
<protein>
    <submittedName>
        <fullName evidence="10">Neutral endopeptidase</fullName>
    </submittedName>
</protein>
<evidence type="ECO:0000256" key="3">
    <source>
        <dbReference type="ARBA" id="ARBA00022670"/>
    </source>
</evidence>
<dbReference type="PRINTS" id="PR00786">
    <property type="entry name" value="NEPRILYSIN"/>
</dbReference>
<dbReference type="InterPro" id="IPR024079">
    <property type="entry name" value="MetalloPept_cat_dom_sf"/>
</dbReference>
<evidence type="ECO:0000256" key="7">
    <source>
        <dbReference type="ARBA" id="ARBA00023049"/>
    </source>
</evidence>
<accession>A0ABZ0Z0M0</accession>
<name>A0ABZ0Z0M0_9CAUD</name>
<keyword evidence="5" id="KW-0378">Hydrolase</keyword>
<dbReference type="InterPro" id="IPR008753">
    <property type="entry name" value="Peptidase_M13_N"/>
</dbReference>
<dbReference type="InterPro" id="IPR000718">
    <property type="entry name" value="Peptidase_M13"/>
</dbReference>
<dbReference type="InterPro" id="IPR042089">
    <property type="entry name" value="Peptidase_M13_dom_2"/>
</dbReference>
<dbReference type="Pfam" id="PF01431">
    <property type="entry name" value="Peptidase_M13"/>
    <property type="match status" value="1"/>
</dbReference>
<dbReference type="Gene3D" id="1.10.1380.10">
    <property type="entry name" value="Neutral endopeptidase , domain2"/>
    <property type="match status" value="1"/>
</dbReference>
<dbReference type="EMBL" id="OR769219">
    <property type="protein sequence ID" value="WQJ51490.1"/>
    <property type="molecule type" value="Genomic_DNA"/>
</dbReference>
<comment type="cofactor">
    <cofactor evidence="1">
        <name>Zn(2+)</name>
        <dbReference type="ChEBI" id="CHEBI:29105"/>
    </cofactor>
</comment>
<evidence type="ECO:0000256" key="2">
    <source>
        <dbReference type="ARBA" id="ARBA00007357"/>
    </source>
</evidence>
<dbReference type="PROSITE" id="PS51885">
    <property type="entry name" value="NEPRILYSIN"/>
    <property type="match status" value="1"/>
</dbReference>
<organism evidence="10 11">
    <name type="scientific">phage Lak_Megaphage_RVC_AP3_GC26</name>
    <dbReference type="NCBI Taxonomy" id="3109225"/>
    <lineage>
        <taxon>Viruses</taxon>
        <taxon>Duplodnaviria</taxon>
        <taxon>Heunggongvirae</taxon>
        <taxon>Uroviricota</taxon>
        <taxon>Caudoviricetes</taxon>
        <taxon>Caudoviricetes code 15 clade</taxon>
    </lineage>
</organism>
<keyword evidence="11" id="KW-1185">Reference proteome</keyword>
<dbReference type="SUPFAM" id="SSF55486">
    <property type="entry name" value="Metalloproteases ('zincins'), catalytic domain"/>
    <property type="match status" value="1"/>
</dbReference>
<evidence type="ECO:0000256" key="4">
    <source>
        <dbReference type="ARBA" id="ARBA00022723"/>
    </source>
</evidence>
<evidence type="ECO:0000256" key="1">
    <source>
        <dbReference type="ARBA" id="ARBA00001947"/>
    </source>
</evidence>
<evidence type="ECO:0000256" key="5">
    <source>
        <dbReference type="ARBA" id="ARBA00022801"/>
    </source>
</evidence>
<evidence type="ECO:0000313" key="10">
    <source>
        <dbReference type="EMBL" id="WQJ51490.1"/>
    </source>
</evidence>
<dbReference type="Proteomes" id="UP001348805">
    <property type="component" value="Segment"/>
</dbReference>
<evidence type="ECO:0000259" key="9">
    <source>
        <dbReference type="Pfam" id="PF05649"/>
    </source>
</evidence>
<keyword evidence="3" id="KW-0645">Protease</keyword>
<dbReference type="PANTHER" id="PTHR11733">
    <property type="entry name" value="ZINC METALLOPROTEASE FAMILY M13 NEPRILYSIN-RELATED"/>
    <property type="match status" value="1"/>
</dbReference>
<dbReference type="InterPro" id="IPR018497">
    <property type="entry name" value="Peptidase_M13_C"/>
</dbReference>
<comment type="similarity">
    <text evidence="2">Belongs to the peptidase M13 family.</text>
</comment>
<evidence type="ECO:0000256" key="6">
    <source>
        <dbReference type="ARBA" id="ARBA00022833"/>
    </source>
</evidence>
<dbReference type="Gene3D" id="3.40.390.10">
    <property type="entry name" value="Collagenase (Catalytic Domain)"/>
    <property type="match status" value="1"/>
</dbReference>
<keyword evidence="6" id="KW-0862">Zinc</keyword>
<feature type="domain" description="Peptidase M13 N-terminal" evidence="9">
    <location>
        <begin position="13"/>
        <end position="385"/>
    </location>
</feature>
<feature type="domain" description="Peptidase M13 C-terminal" evidence="8">
    <location>
        <begin position="439"/>
        <end position="635"/>
    </location>
</feature>
<evidence type="ECO:0000313" key="11">
    <source>
        <dbReference type="Proteomes" id="UP001348805"/>
    </source>
</evidence>
<evidence type="ECO:0000259" key="8">
    <source>
        <dbReference type="Pfam" id="PF01431"/>
    </source>
</evidence>
<dbReference type="Pfam" id="PF05649">
    <property type="entry name" value="Peptidase_M13_N"/>
    <property type="match status" value="1"/>
</dbReference>
<sequence>MNILDNINENINPCDDFYNYATGNWIKNNPQPDEYPTWNVFTKIEEDNIDRIRDIITSSKTDSSVINHKINDCYNIIMNYDKRNKDGKKPLISYINEHVNNLKTNMDVILESARNNIEMFFDTGLQPDSKGSGKYEVAIYQDGLGLGNKDYYLKDTAENKKYMNAYSQYIIDLYEYLYNDNNIALMENNKILSIENLLAPSSYSVEELQDPILNYNRISVNELSEKTCFDWRLYLDTLGYTETNEVIVSNIEFLKRACKLLLTLDTSYLKTFYEWQVINIAATKLDDKIYDLVFKYSQVFTGAKVQYPKEKRAINKINNAFSEVIGQIYVKKYFNEDSKNDVINIIENLKTSFETIINSQTWMSNETKEKALDKLHAMKLKIGYPDKFEDFSDIPIDINLTYFENSLNIQEYFRKKNMEKHYNKEIDYNEWYMDPQTINAYYDCIQNEICFPAGILQYPFYVPNREPEYNYGAIGTIIAHEMTHAFDNHGRHYDKHGILNDWWTESDSNKFNELTDITKERFNNLEALPGLKCDGSLTLGENIADYGGLKIAYYACKNIMKHGIGTTKIWEHKFFLAYANNWSEITTDEAIKNLVANNEHTINRLRVNGTLPMFTPWIDYYNVKKTNKLYLDIDKRAKIW</sequence>